<feature type="compositionally biased region" description="Polar residues" evidence="1">
    <location>
        <begin position="66"/>
        <end position="77"/>
    </location>
</feature>
<evidence type="ECO:0000256" key="1">
    <source>
        <dbReference type="SAM" id="MobiDB-lite"/>
    </source>
</evidence>
<accession>A0AAV9C9S5</accession>
<feature type="region of interest" description="Disordered" evidence="1">
    <location>
        <begin position="56"/>
        <end position="85"/>
    </location>
</feature>
<dbReference type="GO" id="GO:0031902">
    <property type="term" value="C:late endosome membrane"/>
    <property type="evidence" value="ECO:0007669"/>
    <property type="project" value="TreeGrafter"/>
</dbReference>
<dbReference type="InterPro" id="IPR045893">
    <property type="entry name" value="FREE1"/>
</dbReference>
<comment type="caution">
    <text evidence="2">The sequence shown here is derived from an EMBL/GenBank/DDBJ whole genome shotgun (WGS) entry which is preliminary data.</text>
</comment>
<dbReference type="GO" id="GO:0070676">
    <property type="term" value="P:intralumenal vesicle formation"/>
    <property type="evidence" value="ECO:0007669"/>
    <property type="project" value="TreeGrafter"/>
</dbReference>
<proteinExistence type="predicted"/>
<dbReference type="PANTHER" id="PTHR46977:SF1">
    <property type="entry name" value="PROTEIN FREE1"/>
    <property type="match status" value="1"/>
</dbReference>
<reference evidence="2" key="1">
    <citation type="journal article" date="2023" name="Nat. Commun.">
        <title>Diploid and tetraploid genomes of Acorus and the evolution of monocots.</title>
        <authorList>
            <person name="Ma L."/>
            <person name="Liu K.W."/>
            <person name="Li Z."/>
            <person name="Hsiao Y.Y."/>
            <person name="Qi Y."/>
            <person name="Fu T."/>
            <person name="Tang G.D."/>
            <person name="Zhang D."/>
            <person name="Sun W.H."/>
            <person name="Liu D.K."/>
            <person name="Li Y."/>
            <person name="Chen G.Z."/>
            <person name="Liu X.D."/>
            <person name="Liao X.Y."/>
            <person name="Jiang Y.T."/>
            <person name="Yu X."/>
            <person name="Hao Y."/>
            <person name="Huang J."/>
            <person name="Zhao X.W."/>
            <person name="Ke S."/>
            <person name="Chen Y.Y."/>
            <person name="Wu W.L."/>
            <person name="Hsu J.L."/>
            <person name="Lin Y.F."/>
            <person name="Huang M.D."/>
            <person name="Li C.Y."/>
            <person name="Huang L."/>
            <person name="Wang Z.W."/>
            <person name="Zhao X."/>
            <person name="Zhong W.Y."/>
            <person name="Peng D.H."/>
            <person name="Ahmad S."/>
            <person name="Lan S."/>
            <person name="Zhang J.S."/>
            <person name="Tsai W.C."/>
            <person name="Van de Peer Y."/>
            <person name="Liu Z.J."/>
        </authorList>
    </citation>
    <scope>NUCLEOTIDE SEQUENCE</scope>
    <source>
        <strain evidence="2">CP</strain>
    </source>
</reference>
<name>A0AAV9C9S5_ACOCL</name>
<sequence>MAEEGVEEEAMAETKLHHQPLMSDAKDHFGLLSDPFLLTVFSMVADDKSLMHLKEMGGNDTIGRSRGTTNAGKSSEQQTEKKKGFGKWINLMKPDNEEKDHWSEDYLNIESLLDLIAKGCKFD</sequence>
<dbReference type="GO" id="GO:0043130">
    <property type="term" value="F:ubiquitin binding"/>
    <property type="evidence" value="ECO:0007669"/>
    <property type="project" value="InterPro"/>
</dbReference>
<dbReference type="EMBL" id="JAUJYO010000020">
    <property type="protein sequence ID" value="KAK1285910.1"/>
    <property type="molecule type" value="Genomic_DNA"/>
</dbReference>
<dbReference type="AlphaFoldDB" id="A0AAV9C9S5"/>
<dbReference type="Proteomes" id="UP001180020">
    <property type="component" value="Unassembled WGS sequence"/>
</dbReference>
<gene>
    <name evidence="2" type="ORF">QJS10_CPB20g00621</name>
</gene>
<dbReference type="PANTHER" id="PTHR46977">
    <property type="entry name" value="PROTEIN FREE1"/>
    <property type="match status" value="1"/>
</dbReference>
<protein>
    <submittedName>
        <fullName evidence="2">Uncharacterized protein</fullName>
    </submittedName>
</protein>
<dbReference type="GO" id="GO:0000813">
    <property type="term" value="C:ESCRT I complex"/>
    <property type="evidence" value="ECO:0007669"/>
    <property type="project" value="TreeGrafter"/>
</dbReference>
<reference evidence="2" key="2">
    <citation type="submission" date="2023-06" db="EMBL/GenBank/DDBJ databases">
        <authorList>
            <person name="Ma L."/>
            <person name="Liu K.-W."/>
            <person name="Li Z."/>
            <person name="Hsiao Y.-Y."/>
            <person name="Qi Y."/>
            <person name="Fu T."/>
            <person name="Tang G."/>
            <person name="Zhang D."/>
            <person name="Sun W.-H."/>
            <person name="Liu D.-K."/>
            <person name="Li Y."/>
            <person name="Chen G.-Z."/>
            <person name="Liu X.-D."/>
            <person name="Liao X.-Y."/>
            <person name="Jiang Y.-T."/>
            <person name="Yu X."/>
            <person name="Hao Y."/>
            <person name="Huang J."/>
            <person name="Zhao X.-W."/>
            <person name="Ke S."/>
            <person name="Chen Y.-Y."/>
            <person name="Wu W.-L."/>
            <person name="Hsu J.-L."/>
            <person name="Lin Y.-F."/>
            <person name="Huang M.-D."/>
            <person name="Li C.-Y."/>
            <person name="Huang L."/>
            <person name="Wang Z.-W."/>
            <person name="Zhao X."/>
            <person name="Zhong W.-Y."/>
            <person name="Peng D.-H."/>
            <person name="Ahmad S."/>
            <person name="Lan S."/>
            <person name="Zhang J.-S."/>
            <person name="Tsai W.-C."/>
            <person name="Van De Peer Y."/>
            <person name="Liu Z.-J."/>
        </authorList>
    </citation>
    <scope>NUCLEOTIDE SEQUENCE</scope>
    <source>
        <strain evidence="2">CP</strain>
        <tissue evidence="2">Leaves</tissue>
    </source>
</reference>
<dbReference type="GO" id="GO:0036258">
    <property type="term" value="P:multivesicular body assembly"/>
    <property type="evidence" value="ECO:0007669"/>
    <property type="project" value="InterPro"/>
</dbReference>
<evidence type="ECO:0000313" key="2">
    <source>
        <dbReference type="EMBL" id="KAK1285910.1"/>
    </source>
</evidence>
<keyword evidence="3" id="KW-1185">Reference proteome</keyword>
<evidence type="ECO:0000313" key="3">
    <source>
        <dbReference type="Proteomes" id="UP001180020"/>
    </source>
</evidence>
<organism evidence="2 3">
    <name type="scientific">Acorus calamus</name>
    <name type="common">Sweet flag</name>
    <dbReference type="NCBI Taxonomy" id="4465"/>
    <lineage>
        <taxon>Eukaryota</taxon>
        <taxon>Viridiplantae</taxon>
        <taxon>Streptophyta</taxon>
        <taxon>Embryophyta</taxon>
        <taxon>Tracheophyta</taxon>
        <taxon>Spermatophyta</taxon>
        <taxon>Magnoliopsida</taxon>
        <taxon>Liliopsida</taxon>
        <taxon>Acoraceae</taxon>
        <taxon>Acorus</taxon>
    </lineage>
</organism>